<dbReference type="GeneID" id="94195871"/>
<dbReference type="AlphaFoldDB" id="A0AAV4LWW2"/>
<reference evidence="2 3" key="1">
    <citation type="submission" date="2021-06" db="EMBL/GenBank/DDBJ databases">
        <title>Genome sequence of Babesia caballi.</title>
        <authorList>
            <person name="Yamagishi J."/>
            <person name="Kidaka T."/>
            <person name="Ochi A."/>
        </authorList>
    </citation>
    <scope>NUCLEOTIDE SEQUENCE [LARGE SCALE GENOMIC DNA]</scope>
    <source>
        <strain evidence="2">USDA-D6B2</strain>
    </source>
</reference>
<dbReference type="Proteomes" id="UP001497744">
    <property type="component" value="Unassembled WGS sequence"/>
</dbReference>
<dbReference type="EMBL" id="BPLF01000003">
    <property type="protein sequence ID" value="GIX64390.1"/>
    <property type="molecule type" value="Genomic_DNA"/>
</dbReference>
<sequence>MHLWRWWAWCHWEQRVTASGAICSITTKLSARTVHGGDELALLRLGRVLPLVGGGDGGVRLVALQRVDGLVRARAGAAGHGDGGHGGGALERRVVEGVALRARPVHLRRGGEGALQQRVRGGAGVAGVDGQGGDVGEANALEHLPVLVGDGVHEGLAGAGVDAALGDDAEVHRLPAQALADVDDDVHVGLVAAQGGDVRQVVGAGVVHHVVQEYLRDVQVVALQLLHAHVGRQLLGPAGVLLEGSHDGGQRAELQDEAVGQLDAHAVDVAPVVVVGAAQHAHGDEHAVAEAFEHALGALDVGVAAEAEAHLVGLAVALELVPHARAAVGEQVRVLGDGAVRDSRAAEVRHLRVGLVGGHQNAHVHFPADAHDASDHLGGDADGLHALSHDFRVDGPSVLLYHGQCLLASFLAADTAVLVFTLLWGHLVAVEH</sequence>
<protein>
    <submittedName>
        <fullName evidence="2">Tail protein, putative</fullName>
    </submittedName>
</protein>
<keyword evidence="1" id="KW-0732">Signal</keyword>
<proteinExistence type="predicted"/>
<accession>A0AAV4LWW2</accession>
<dbReference type="RefSeq" id="XP_067716459.1">
    <property type="nucleotide sequence ID" value="XM_067860358.1"/>
</dbReference>
<feature type="signal peptide" evidence="1">
    <location>
        <begin position="1"/>
        <end position="18"/>
    </location>
</feature>
<name>A0AAV4LWW2_BABCB</name>
<evidence type="ECO:0000313" key="3">
    <source>
        <dbReference type="Proteomes" id="UP001497744"/>
    </source>
</evidence>
<comment type="caution">
    <text evidence="2">The sequence shown here is derived from an EMBL/GenBank/DDBJ whole genome shotgun (WGS) entry which is preliminary data.</text>
</comment>
<gene>
    <name evidence="2" type="ORF">BcabD6B2_38250</name>
</gene>
<keyword evidence="3" id="KW-1185">Reference proteome</keyword>
<evidence type="ECO:0000313" key="2">
    <source>
        <dbReference type="EMBL" id="GIX64390.1"/>
    </source>
</evidence>
<feature type="chain" id="PRO_5043416593" evidence="1">
    <location>
        <begin position="19"/>
        <end position="432"/>
    </location>
</feature>
<evidence type="ECO:0000256" key="1">
    <source>
        <dbReference type="SAM" id="SignalP"/>
    </source>
</evidence>
<organism evidence="2 3">
    <name type="scientific">Babesia caballi</name>
    <dbReference type="NCBI Taxonomy" id="5871"/>
    <lineage>
        <taxon>Eukaryota</taxon>
        <taxon>Sar</taxon>
        <taxon>Alveolata</taxon>
        <taxon>Apicomplexa</taxon>
        <taxon>Aconoidasida</taxon>
        <taxon>Piroplasmida</taxon>
        <taxon>Babesiidae</taxon>
        <taxon>Babesia</taxon>
    </lineage>
</organism>